<dbReference type="RefSeq" id="WP_187762444.1">
    <property type="nucleotide sequence ID" value="NZ_CP061038.1"/>
</dbReference>
<organism evidence="2 3">
    <name type="scientific">Sphingomonas alpina</name>
    <dbReference type="NCBI Taxonomy" id="653931"/>
    <lineage>
        <taxon>Bacteria</taxon>
        <taxon>Pseudomonadati</taxon>
        <taxon>Pseudomonadota</taxon>
        <taxon>Alphaproteobacteria</taxon>
        <taxon>Sphingomonadales</taxon>
        <taxon>Sphingomonadaceae</taxon>
        <taxon>Sphingomonas</taxon>
    </lineage>
</organism>
<evidence type="ECO:0000313" key="2">
    <source>
        <dbReference type="EMBL" id="QNQ10140.1"/>
    </source>
</evidence>
<keyword evidence="3" id="KW-1185">Reference proteome</keyword>
<feature type="signal peptide" evidence="1">
    <location>
        <begin position="1"/>
        <end position="20"/>
    </location>
</feature>
<protein>
    <submittedName>
        <fullName evidence="2">UrcA family protein</fullName>
    </submittedName>
</protein>
<dbReference type="NCBIfam" id="TIGR04433">
    <property type="entry name" value="UrcA_uranyl"/>
    <property type="match status" value="1"/>
</dbReference>
<evidence type="ECO:0000313" key="3">
    <source>
        <dbReference type="Proteomes" id="UP000516148"/>
    </source>
</evidence>
<proteinExistence type="predicted"/>
<reference evidence="2 3" key="1">
    <citation type="submission" date="2020-09" db="EMBL/GenBank/DDBJ databases">
        <title>Sphingomonas sp., a new species isolated from pork steak.</title>
        <authorList>
            <person name="Heidler von Heilborn D."/>
        </authorList>
    </citation>
    <scope>NUCLEOTIDE SEQUENCE [LARGE SCALE GENOMIC DNA]</scope>
    <source>
        <strain evidence="3">S8-3T</strain>
    </source>
</reference>
<dbReference type="InterPro" id="IPR030972">
    <property type="entry name" value="UrcA_uranyl"/>
</dbReference>
<gene>
    <name evidence="2" type="ORF">H3Z74_02505</name>
</gene>
<keyword evidence="1" id="KW-0732">Signal</keyword>
<name>A0A7H0LKD7_9SPHN</name>
<evidence type="ECO:0000256" key="1">
    <source>
        <dbReference type="SAM" id="SignalP"/>
    </source>
</evidence>
<sequence>MVRKLLAGVALATISSAAQADWDDRYEMQQVVVAAADLDLATSAGIAELYRRVDRAVNRICGSDRDCREEAWESTEDQASAAISHDKWMRRLALERAAQLRACGWGGCEPRPAQVWSPPARPPVTYSVAPGTRITVVIRSSPGPVYYRR</sequence>
<feature type="chain" id="PRO_5028841167" evidence="1">
    <location>
        <begin position="21"/>
        <end position="149"/>
    </location>
</feature>
<dbReference type="KEGG" id="spap:H3Z74_02505"/>
<dbReference type="EMBL" id="CP061038">
    <property type="protein sequence ID" value="QNQ10140.1"/>
    <property type="molecule type" value="Genomic_DNA"/>
</dbReference>
<dbReference type="Proteomes" id="UP000516148">
    <property type="component" value="Chromosome"/>
</dbReference>
<dbReference type="AlphaFoldDB" id="A0A7H0LKD7"/>
<accession>A0A7H0LKD7</accession>